<organism evidence="3 5">
    <name type="scientific">Crassostrea virginica</name>
    <name type="common">Eastern oyster</name>
    <dbReference type="NCBI Taxonomy" id="6565"/>
    <lineage>
        <taxon>Eukaryota</taxon>
        <taxon>Metazoa</taxon>
        <taxon>Spiralia</taxon>
        <taxon>Lophotrochozoa</taxon>
        <taxon>Mollusca</taxon>
        <taxon>Bivalvia</taxon>
        <taxon>Autobranchia</taxon>
        <taxon>Pteriomorphia</taxon>
        <taxon>Ostreida</taxon>
        <taxon>Ostreoidea</taxon>
        <taxon>Ostreidae</taxon>
        <taxon>Crassostrea</taxon>
    </lineage>
</organism>
<feature type="chain" id="PRO_5044666384" evidence="1">
    <location>
        <begin position="27"/>
        <end position="254"/>
    </location>
</feature>
<dbReference type="PROSITE" id="PS50041">
    <property type="entry name" value="C_TYPE_LECTIN_2"/>
    <property type="match status" value="1"/>
</dbReference>
<accession>A0A8B8DZ46</accession>
<dbReference type="InterPro" id="IPR001304">
    <property type="entry name" value="C-type_lectin-like"/>
</dbReference>
<evidence type="ECO:0000313" key="4">
    <source>
        <dbReference type="RefSeq" id="XP_022332623.1"/>
    </source>
</evidence>
<dbReference type="InterPro" id="IPR016186">
    <property type="entry name" value="C-type_lectin-like/link_sf"/>
</dbReference>
<dbReference type="InterPro" id="IPR016187">
    <property type="entry name" value="CTDL_fold"/>
</dbReference>
<dbReference type="InterPro" id="IPR003609">
    <property type="entry name" value="Pan_app"/>
</dbReference>
<protein>
    <submittedName>
        <fullName evidence="4">Uncharacterized protein LOC111130161</fullName>
    </submittedName>
    <submittedName>
        <fullName evidence="5">Uncharacterized protein LOC111130247</fullName>
    </submittedName>
</protein>
<feature type="domain" description="C-type lectin" evidence="2">
    <location>
        <begin position="135"/>
        <end position="251"/>
    </location>
</feature>
<dbReference type="KEGG" id="cvn:111130247"/>
<dbReference type="SUPFAM" id="SSF56436">
    <property type="entry name" value="C-type lectin-like"/>
    <property type="match status" value="1"/>
</dbReference>
<dbReference type="Gene3D" id="3.10.100.10">
    <property type="entry name" value="Mannose-Binding Protein A, subunit A"/>
    <property type="match status" value="1"/>
</dbReference>
<keyword evidence="3" id="KW-1185">Reference proteome</keyword>
<feature type="signal peptide" evidence="1">
    <location>
        <begin position="1"/>
        <end position="26"/>
    </location>
</feature>
<dbReference type="Pfam" id="PF00024">
    <property type="entry name" value="PAN_1"/>
    <property type="match status" value="1"/>
</dbReference>
<dbReference type="CDD" id="cd00037">
    <property type="entry name" value="CLECT"/>
    <property type="match status" value="1"/>
</dbReference>
<dbReference type="AlphaFoldDB" id="A0A8B8DZ46"/>
<dbReference type="RefSeq" id="XP_022332754.1">
    <property type="nucleotide sequence ID" value="XM_022477046.1"/>
</dbReference>
<dbReference type="KEGG" id="cvn:111130161"/>
<name>A0A8B8DZ46_CRAVI</name>
<dbReference type="OrthoDB" id="6125778at2759"/>
<reference evidence="5" key="2">
    <citation type="submission" date="2025-04" db="UniProtKB">
        <authorList>
            <consortium name="RefSeq"/>
        </authorList>
    </citation>
    <scope>IDENTIFICATION</scope>
    <source>
        <tissue evidence="5">Whole sample</tissue>
    </source>
</reference>
<dbReference type="SMART" id="SM00034">
    <property type="entry name" value="CLECT"/>
    <property type="match status" value="1"/>
</dbReference>
<reference evidence="3" key="1">
    <citation type="submission" date="2024-06" db="UniProtKB">
        <authorList>
            <consortium name="RefSeq"/>
        </authorList>
    </citation>
    <scope>NUCLEOTIDE SEQUENCE [LARGE SCALE GENOMIC DNA]</scope>
    <source>
        <tissue evidence="4">Whole sample</tissue>
    </source>
</reference>
<keyword evidence="1" id="KW-0732">Signal</keyword>
<evidence type="ECO:0000313" key="3">
    <source>
        <dbReference type="Proteomes" id="UP000694844"/>
    </source>
</evidence>
<evidence type="ECO:0000313" key="5">
    <source>
        <dbReference type="RefSeq" id="XP_022332754.1"/>
    </source>
</evidence>
<dbReference type="GeneID" id="111130247"/>
<dbReference type="RefSeq" id="XP_022332623.1">
    <property type="nucleotide sequence ID" value="XM_022476915.1"/>
</dbReference>
<gene>
    <name evidence="5" type="primary">LOC111130247</name>
    <name evidence="4" type="synonym">LOC111130161</name>
</gene>
<evidence type="ECO:0000256" key="1">
    <source>
        <dbReference type="SAM" id="SignalP"/>
    </source>
</evidence>
<dbReference type="Proteomes" id="UP000694844">
    <property type="component" value="Chromosome 1"/>
</dbReference>
<dbReference type="Pfam" id="PF00059">
    <property type="entry name" value="Lectin_C"/>
    <property type="match status" value="1"/>
</dbReference>
<sequence>MASLGVRGCTCVVLSSLLTLYTQSRAAESRILRGFQDAAMKNRVFDAPPLTESARRSKIQCVDACSKVPACISLLYNTLTHSCRLYDRDFTQDDPARTEAHWDYFYIIRVPDWSIIKAECDRQHHFQYSHALDFCFRLFTEEERYSDAVGKCQEFPKGDLVRIDRKLKQEIIKNYLDALSSGLSYHDQIRIAGYHSQENTWVYDDNEALTYFNWNTAQDQPDGQTSIALSRNAEYRWHDVSDDRDLKFICEIRA</sequence>
<proteinExistence type="predicted"/>
<evidence type="ECO:0000259" key="2">
    <source>
        <dbReference type="PROSITE" id="PS50041"/>
    </source>
</evidence>